<accession>A0A0N7KCA7</accession>
<reference evidence="2 3" key="2">
    <citation type="journal article" date="2013" name="Plant Cell Physiol.">
        <title>Rice Annotation Project Database (RAP-DB): an integrative and interactive database for rice genomics.</title>
        <authorList>
            <person name="Sakai H."/>
            <person name="Lee S.S."/>
            <person name="Tanaka T."/>
            <person name="Numa H."/>
            <person name="Kim J."/>
            <person name="Kawahara Y."/>
            <person name="Wakimoto H."/>
            <person name="Yang C.C."/>
            <person name="Iwamoto M."/>
            <person name="Abe T."/>
            <person name="Yamada Y."/>
            <person name="Muto A."/>
            <person name="Inokuchi H."/>
            <person name="Ikemura T."/>
            <person name="Matsumoto T."/>
            <person name="Sasaki T."/>
            <person name="Itoh T."/>
        </authorList>
    </citation>
    <scope>NUCLEOTIDE SEQUENCE [LARGE SCALE GENOMIC DNA]</scope>
    <source>
        <strain evidence="3">cv. Nipponbare</strain>
    </source>
</reference>
<keyword evidence="3" id="KW-1185">Reference proteome</keyword>
<organism evidence="2 3">
    <name type="scientific">Oryza sativa subsp. japonica</name>
    <name type="common">Rice</name>
    <dbReference type="NCBI Taxonomy" id="39947"/>
    <lineage>
        <taxon>Eukaryota</taxon>
        <taxon>Viridiplantae</taxon>
        <taxon>Streptophyta</taxon>
        <taxon>Embryophyta</taxon>
        <taxon>Tracheophyta</taxon>
        <taxon>Spermatophyta</taxon>
        <taxon>Magnoliopsida</taxon>
        <taxon>Liliopsida</taxon>
        <taxon>Poales</taxon>
        <taxon>Poaceae</taxon>
        <taxon>BOP clade</taxon>
        <taxon>Oryzoideae</taxon>
        <taxon>Oryzeae</taxon>
        <taxon>Oryzinae</taxon>
        <taxon>Oryza</taxon>
        <taxon>Oryza sativa</taxon>
    </lineage>
</organism>
<protein>
    <submittedName>
        <fullName evidence="2">Os01g0138000 protein</fullName>
    </submittedName>
</protein>
<dbReference type="AlphaFoldDB" id="A0A0N7KCA7"/>
<dbReference type="Proteomes" id="UP000059680">
    <property type="component" value="Chromosome 1"/>
</dbReference>
<dbReference type="Gramene" id="Os01t0138000-00">
    <property type="protein sequence ID" value="Os01t0138000-00"/>
    <property type="gene ID" value="Os01g0138000"/>
</dbReference>
<feature type="compositionally biased region" description="Basic residues" evidence="1">
    <location>
        <begin position="8"/>
        <end position="32"/>
    </location>
</feature>
<evidence type="ECO:0000313" key="2">
    <source>
        <dbReference type="EMBL" id="BAS70289.1"/>
    </source>
</evidence>
<dbReference type="InParanoid" id="A0A0N7KCA7"/>
<dbReference type="EMBL" id="AP014957">
    <property type="protein sequence ID" value="BAS70289.1"/>
    <property type="molecule type" value="Genomic_DNA"/>
</dbReference>
<name>A0A0N7KCA7_ORYSJ</name>
<reference evidence="3" key="1">
    <citation type="journal article" date="2005" name="Nature">
        <title>The map-based sequence of the rice genome.</title>
        <authorList>
            <consortium name="International rice genome sequencing project (IRGSP)"/>
            <person name="Matsumoto T."/>
            <person name="Wu J."/>
            <person name="Kanamori H."/>
            <person name="Katayose Y."/>
            <person name="Fujisawa M."/>
            <person name="Namiki N."/>
            <person name="Mizuno H."/>
            <person name="Yamamoto K."/>
            <person name="Antonio B.A."/>
            <person name="Baba T."/>
            <person name="Sakata K."/>
            <person name="Nagamura Y."/>
            <person name="Aoki H."/>
            <person name="Arikawa K."/>
            <person name="Arita K."/>
            <person name="Bito T."/>
            <person name="Chiden Y."/>
            <person name="Fujitsuka N."/>
            <person name="Fukunaka R."/>
            <person name="Hamada M."/>
            <person name="Harada C."/>
            <person name="Hayashi A."/>
            <person name="Hijishita S."/>
            <person name="Honda M."/>
            <person name="Hosokawa S."/>
            <person name="Ichikawa Y."/>
            <person name="Idonuma A."/>
            <person name="Iijima M."/>
            <person name="Ikeda M."/>
            <person name="Ikeno M."/>
            <person name="Ito K."/>
            <person name="Ito S."/>
            <person name="Ito T."/>
            <person name="Ito Y."/>
            <person name="Ito Y."/>
            <person name="Iwabuchi A."/>
            <person name="Kamiya K."/>
            <person name="Karasawa W."/>
            <person name="Kurita K."/>
            <person name="Katagiri S."/>
            <person name="Kikuta A."/>
            <person name="Kobayashi H."/>
            <person name="Kobayashi N."/>
            <person name="Machita K."/>
            <person name="Maehara T."/>
            <person name="Masukawa M."/>
            <person name="Mizubayashi T."/>
            <person name="Mukai Y."/>
            <person name="Nagasaki H."/>
            <person name="Nagata Y."/>
            <person name="Naito S."/>
            <person name="Nakashima M."/>
            <person name="Nakama Y."/>
            <person name="Nakamichi Y."/>
            <person name="Nakamura M."/>
            <person name="Meguro A."/>
            <person name="Negishi M."/>
            <person name="Ohta I."/>
            <person name="Ohta T."/>
            <person name="Okamoto M."/>
            <person name="Ono N."/>
            <person name="Saji S."/>
            <person name="Sakaguchi M."/>
            <person name="Sakai K."/>
            <person name="Shibata M."/>
            <person name="Shimokawa T."/>
            <person name="Song J."/>
            <person name="Takazaki Y."/>
            <person name="Terasawa K."/>
            <person name="Tsugane M."/>
            <person name="Tsuji K."/>
            <person name="Ueda S."/>
            <person name="Waki K."/>
            <person name="Yamagata H."/>
            <person name="Yamamoto M."/>
            <person name="Yamamoto S."/>
            <person name="Yamane H."/>
            <person name="Yoshiki S."/>
            <person name="Yoshihara R."/>
            <person name="Yukawa K."/>
            <person name="Zhong H."/>
            <person name="Yano M."/>
            <person name="Yuan Q."/>
            <person name="Ouyang S."/>
            <person name="Liu J."/>
            <person name="Jones K.M."/>
            <person name="Gansberger K."/>
            <person name="Moffat K."/>
            <person name="Hill J."/>
            <person name="Bera J."/>
            <person name="Fadrosh D."/>
            <person name="Jin S."/>
            <person name="Johri S."/>
            <person name="Kim M."/>
            <person name="Overton L."/>
            <person name="Reardon M."/>
            <person name="Tsitrin T."/>
            <person name="Vuong H."/>
            <person name="Weaver B."/>
            <person name="Ciecko A."/>
            <person name="Tallon L."/>
            <person name="Jackson J."/>
            <person name="Pai G."/>
            <person name="Aken S.V."/>
            <person name="Utterback T."/>
            <person name="Reidmuller S."/>
            <person name="Feldblyum T."/>
            <person name="Hsiao J."/>
            <person name="Zismann V."/>
            <person name="Iobst S."/>
            <person name="de Vazeille A.R."/>
            <person name="Buell C.R."/>
            <person name="Ying K."/>
            <person name="Li Y."/>
            <person name="Lu T."/>
            <person name="Huang Y."/>
            <person name="Zhao Q."/>
            <person name="Feng Q."/>
            <person name="Zhang L."/>
            <person name="Zhu J."/>
            <person name="Weng Q."/>
            <person name="Mu J."/>
            <person name="Lu Y."/>
            <person name="Fan D."/>
            <person name="Liu Y."/>
            <person name="Guan J."/>
            <person name="Zhang Y."/>
            <person name="Yu S."/>
            <person name="Liu X."/>
            <person name="Zhang Y."/>
            <person name="Hong G."/>
            <person name="Han B."/>
            <person name="Choisne N."/>
            <person name="Demange N."/>
            <person name="Orjeda G."/>
            <person name="Samain S."/>
            <person name="Cattolico L."/>
            <person name="Pelletier E."/>
            <person name="Couloux A."/>
            <person name="Segurens B."/>
            <person name="Wincker P."/>
            <person name="D'Hont A."/>
            <person name="Scarpelli C."/>
            <person name="Weissenbach J."/>
            <person name="Salanoubat M."/>
            <person name="Quetier F."/>
            <person name="Yu Y."/>
            <person name="Kim H.R."/>
            <person name="Rambo T."/>
            <person name="Currie J."/>
            <person name="Collura K."/>
            <person name="Luo M."/>
            <person name="Yang T."/>
            <person name="Ammiraju J.S.S."/>
            <person name="Engler F."/>
            <person name="Soderlund C."/>
            <person name="Wing R.A."/>
            <person name="Palmer L.E."/>
            <person name="de la Bastide M."/>
            <person name="Spiegel L."/>
            <person name="Nascimento L."/>
            <person name="Zutavern T."/>
            <person name="O'Shaughnessy A."/>
            <person name="Dike S."/>
            <person name="Dedhia N."/>
            <person name="Preston R."/>
            <person name="Balija V."/>
            <person name="McCombie W.R."/>
            <person name="Chow T."/>
            <person name="Chen H."/>
            <person name="Chung M."/>
            <person name="Chen C."/>
            <person name="Shaw J."/>
            <person name="Wu H."/>
            <person name="Hsiao K."/>
            <person name="Chao Y."/>
            <person name="Chu M."/>
            <person name="Cheng C."/>
            <person name="Hour A."/>
            <person name="Lee P."/>
            <person name="Lin S."/>
            <person name="Lin Y."/>
            <person name="Liou J."/>
            <person name="Liu S."/>
            <person name="Hsing Y."/>
            <person name="Raghuvanshi S."/>
            <person name="Mohanty A."/>
            <person name="Bharti A.K."/>
            <person name="Gaur A."/>
            <person name="Gupta V."/>
            <person name="Kumar D."/>
            <person name="Ravi V."/>
            <person name="Vij S."/>
            <person name="Kapur A."/>
            <person name="Khurana P."/>
            <person name="Khurana P."/>
            <person name="Khurana J.P."/>
            <person name="Tyagi A.K."/>
            <person name="Gaikwad K."/>
            <person name="Singh A."/>
            <person name="Dalal V."/>
            <person name="Srivastava S."/>
            <person name="Dixit A."/>
            <person name="Pal A.K."/>
            <person name="Ghazi I.A."/>
            <person name="Yadav M."/>
            <person name="Pandit A."/>
            <person name="Bhargava A."/>
            <person name="Sureshbabu K."/>
            <person name="Batra K."/>
            <person name="Sharma T.R."/>
            <person name="Mohapatra T."/>
            <person name="Singh N.K."/>
            <person name="Messing J."/>
            <person name="Nelson A.B."/>
            <person name="Fuks G."/>
            <person name="Kavchok S."/>
            <person name="Keizer G."/>
            <person name="Linton E."/>
            <person name="Llaca V."/>
            <person name="Song R."/>
            <person name="Tanyolac B."/>
            <person name="Young S."/>
            <person name="Ho-Il K."/>
            <person name="Hahn J.H."/>
            <person name="Sangsakoo G."/>
            <person name="Vanavichit A."/>
            <person name="de Mattos Luiz.A.T."/>
            <person name="Zimmer P.D."/>
            <person name="Malone G."/>
            <person name="Dellagostin O."/>
            <person name="de Oliveira A.C."/>
            <person name="Bevan M."/>
            <person name="Bancroft I."/>
            <person name="Minx P."/>
            <person name="Cordum H."/>
            <person name="Wilson R."/>
            <person name="Cheng Z."/>
            <person name="Jin W."/>
            <person name="Jiang J."/>
            <person name="Leong S.A."/>
            <person name="Iwama H."/>
            <person name="Gojobori T."/>
            <person name="Itoh T."/>
            <person name="Niimura Y."/>
            <person name="Fujii Y."/>
            <person name="Habara T."/>
            <person name="Sakai H."/>
            <person name="Sato Y."/>
            <person name="Wilson G."/>
            <person name="Kumar K."/>
            <person name="McCouch S."/>
            <person name="Juretic N."/>
            <person name="Hoen D."/>
            <person name="Wright S."/>
            <person name="Bruskiewich R."/>
            <person name="Bureau T."/>
            <person name="Miyao A."/>
            <person name="Hirochika H."/>
            <person name="Nishikawa T."/>
            <person name="Kadowaki K."/>
            <person name="Sugiura M."/>
            <person name="Burr B."/>
            <person name="Sasaki T."/>
        </authorList>
    </citation>
    <scope>NUCLEOTIDE SEQUENCE [LARGE SCALE GENOMIC DNA]</scope>
    <source>
        <strain evidence="3">cv. Nipponbare</strain>
    </source>
</reference>
<feature type="compositionally biased region" description="Basic and acidic residues" evidence="1">
    <location>
        <begin position="71"/>
        <end position="93"/>
    </location>
</feature>
<dbReference type="PaxDb" id="39947-A0A0N7KCA7"/>
<sequence length="101" mass="10867">MSPAAGGHRGRSTRTPWRRRRSGTPRRCRCTPRSRPAPPPTRAETRASRTPRSLPPISAPTMAARAPPTVRGEEELRVGAADGEQREHEDAGHVEPGGGAC</sequence>
<proteinExistence type="predicted"/>
<gene>
    <name evidence="2" type="ordered locus">Os01g0138000</name>
    <name evidence="2" type="ORF">OSNPB_010138000</name>
</gene>
<evidence type="ECO:0000313" key="3">
    <source>
        <dbReference type="Proteomes" id="UP000059680"/>
    </source>
</evidence>
<reference evidence="2 3" key="3">
    <citation type="journal article" date="2013" name="Rice">
        <title>Improvement of the Oryza sativa Nipponbare reference genome using next generation sequence and optical map data.</title>
        <authorList>
            <person name="Kawahara Y."/>
            <person name="de la Bastide M."/>
            <person name="Hamilton J.P."/>
            <person name="Kanamori H."/>
            <person name="McCombie W.R."/>
            <person name="Ouyang S."/>
            <person name="Schwartz D.C."/>
            <person name="Tanaka T."/>
            <person name="Wu J."/>
            <person name="Zhou S."/>
            <person name="Childs K.L."/>
            <person name="Davidson R.M."/>
            <person name="Lin H."/>
            <person name="Quesada-Ocampo L."/>
            <person name="Vaillancourt B."/>
            <person name="Sakai H."/>
            <person name="Lee S.S."/>
            <person name="Kim J."/>
            <person name="Numa H."/>
            <person name="Itoh T."/>
            <person name="Buell C.R."/>
            <person name="Matsumoto T."/>
        </authorList>
    </citation>
    <scope>NUCLEOTIDE SEQUENCE [LARGE SCALE GENOMIC DNA]</scope>
    <source>
        <strain evidence="3">cv. Nipponbare</strain>
    </source>
</reference>
<feature type="region of interest" description="Disordered" evidence="1">
    <location>
        <begin position="1"/>
        <end position="101"/>
    </location>
</feature>
<evidence type="ECO:0000256" key="1">
    <source>
        <dbReference type="SAM" id="MobiDB-lite"/>
    </source>
</evidence>